<evidence type="ECO:0000313" key="2">
    <source>
        <dbReference type="EMBL" id="MBB3117049.1"/>
    </source>
</evidence>
<feature type="domain" description="Glycosyltransferase subfamily 4-like N-terminal" evidence="1">
    <location>
        <begin position="36"/>
        <end position="210"/>
    </location>
</feature>
<reference evidence="2 3" key="1">
    <citation type="submission" date="2020-08" db="EMBL/GenBank/DDBJ databases">
        <title>Genomic Encyclopedia of Type Strains, Phase III (KMG-III): the genomes of soil and plant-associated and newly described type strains.</title>
        <authorList>
            <person name="Whitman W."/>
        </authorList>
    </citation>
    <scope>NUCLEOTIDE SEQUENCE [LARGE SCALE GENOMIC DNA]</scope>
    <source>
        <strain evidence="2 3">CECT 8897</strain>
    </source>
</reference>
<dbReference type="Pfam" id="PF13579">
    <property type="entry name" value="Glyco_trans_4_4"/>
    <property type="match status" value="1"/>
</dbReference>
<accession>A0A7W5FRT2</accession>
<proteinExistence type="predicted"/>
<dbReference type="SUPFAM" id="SSF53756">
    <property type="entry name" value="UDP-Glycosyltransferase/glycogen phosphorylase"/>
    <property type="match status" value="1"/>
</dbReference>
<dbReference type="Pfam" id="PF13692">
    <property type="entry name" value="Glyco_trans_1_4"/>
    <property type="match status" value="1"/>
</dbReference>
<dbReference type="EMBL" id="JACHXD010000001">
    <property type="protein sequence ID" value="MBB3117049.1"/>
    <property type="molecule type" value="Genomic_DNA"/>
</dbReference>
<gene>
    <name evidence="2" type="ORF">FHS03_000068</name>
</gene>
<dbReference type="CDD" id="cd03794">
    <property type="entry name" value="GT4_WbuB-like"/>
    <property type="match status" value="1"/>
</dbReference>
<keyword evidence="3" id="KW-1185">Reference proteome</keyword>
<dbReference type="Proteomes" id="UP000541535">
    <property type="component" value="Unassembled WGS sequence"/>
</dbReference>
<comment type="caution">
    <text evidence="2">The sequence shown here is derived from an EMBL/GenBank/DDBJ whole genome shotgun (WGS) entry which is preliminary data.</text>
</comment>
<evidence type="ECO:0000313" key="3">
    <source>
        <dbReference type="Proteomes" id="UP000541535"/>
    </source>
</evidence>
<dbReference type="InterPro" id="IPR028098">
    <property type="entry name" value="Glyco_trans_4-like_N"/>
</dbReference>
<protein>
    <submittedName>
        <fullName evidence="2">PEP-CTERM/exosortase A-associated glycosyltransferase</fullName>
    </submittedName>
</protein>
<name>A0A7W5FRT2_9BURK</name>
<dbReference type="NCBIfam" id="TIGR04063">
    <property type="entry name" value="stp3"/>
    <property type="match status" value="1"/>
</dbReference>
<dbReference type="PANTHER" id="PTHR45947">
    <property type="entry name" value="SULFOQUINOVOSYL TRANSFERASE SQD2"/>
    <property type="match status" value="1"/>
</dbReference>
<dbReference type="InterPro" id="IPR024004">
    <property type="entry name" value="PEP-CTERM/XrtA_GlycosylTrfase"/>
</dbReference>
<dbReference type="Gene3D" id="3.40.50.2000">
    <property type="entry name" value="Glycogen Phosphorylase B"/>
    <property type="match status" value="2"/>
</dbReference>
<dbReference type="GO" id="GO:0016758">
    <property type="term" value="F:hexosyltransferase activity"/>
    <property type="evidence" value="ECO:0007669"/>
    <property type="project" value="TreeGrafter"/>
</dbReference>
<keyword evidence="2" id="KW-0808">Transferase</keyword>
<dbReference type="AlphaFoldDB" id="A0A7W5FRT2"/>
<dbReference type="InterPro" id="IPR050194">
    <property type="entry name" value="Glycosyltransferase_grp1"/>
</dbReference>
<evidence type="ECO:0000259" key="1">
    <source>
        <dbReference type="Pfam" id="PF13579"/>
    </source>
</evidence>
<sequence>MGTSDFLGTAAEPKHAQGQPLRILHVLDHSIPLHSGYTFRTRSILQEQRALGWETHHITSPKQGAVSVAHETVDGLAFHRTEPATGLMARLPVLNQLAVIDRLAGRLLQVAKEVRPDILHAHSPALNAVAALRVGKRLGIPVVYEIRAFWEDAAVDHGTSQEWGLRYRMTRALETWALKRVDAATTICEGLRSEIVGRGIPAQKVEVIPNAVDIGDFSVDGERDEALADSLGLQGKTVLGFIGSFYAYEGLNVLLQALPAVLAERPDTRVLLVGGGPQDQHLRQQAKELGIADQVIFTGRVPHAEVQRYYNLIDVLCYPRLKMRLTDLVTPLKPLEAMAQGRLLVASDVGGHKELIDDGRTGILFPAGDAQALAGKVLALLAAPALWPQLRAQGRRFVESERSWAASVARYSRVYGGVVGKARQP</sequence>
<dbReference type="PANTHER" id="PTHR45947:SF3">
    <property type="entry name" value="SULFOQUINOVOSYL TRANSFERASE SQD2"/>
    <property type="match status" value="1"/>
</dbReference>
<organism evidence="2 3">
    <name type="scientific">Pseudoduganella violacea</name>
    <dbReference type="NCBI Taxonomy" id="1715466"/>
    <lineage>
        <taxon>Bacteria</taxon>
        <taxon>Pseudomonadati</taxon>
        <taxon>Pseudomonadota</taxon>
        <taxon>Betaproteobacteria</taxon>
        <taxon>Burkholderiales</taxon>
        <taxon>Oxalobacteraceae</taxon>
        <taxon>Telluria group</taxon>
        <taxon>Pseudoduganella</taxon>
    </lineage>
</organism>